<comment type="caution">
    <text evidence="1">The sequence shown here is derived from an EMBL/GenBank/DDBJ whole genome shotgun (WGS) entry which is preliminary data.</text>
</comment>
<dbReference type="EMBL" id="MUEO01000018">
    <property type="protein sequence ID" value="OOE44010.1"/>
    <property type="molecule type" value="Genomic_DNA"/>
</dbReference>
<sequence>MMERLDRLEHILMNFVHSQSNKSVPSSSIGDLVLSEVVRVTGGSAQIATFINKLSTIKGFKAASVITTDGFDDKNISKLFELEFEGIRIPEKKLEKIAIEAGLILELSAGPRAWL</sequence>
<protein>
    <submittedName>
        <fullName evidence="1">Uncharacterized protein</fullName>
    </submittedName>
</protein>
<gene>
    <name evidence="1" type="ORF">BZG09_08650</name>
</gene>
<proteinExistence type="predicted"/>
<name>A0AB36K5Q2_9GAMM</name>
<accession>A0AB36K5Q2</accession>
<dbReference type="Proteomes" id="UP000188726">
    <property type="component" value="Unassembled WGS sequence"/>
</dbReference>
<evidence type="ECO:0000313" key="1">
    <source>
        <dbReference type="EMBL" id="OOE44010.1"/>
    </source>
</evidence>
<organism evidence="1 2">
    <name type="scientific">Salinivibrio kushneri</name>
    <dbReference type="NCBI Taxonomy" id="1908198"/>
    <lineage>
        <taxon>Bacteria</taxon>
        <taxon>Pseudomonadati</taxon>
        <taxon>Pseudomonadota</taxon>
        <taxon>Gammaproteobacteria</taxon>
        <taxon>Vibrionales</taxon>
        <taxon>Vibrionaceae</taxon>
        <taxon>Salinivibrio</taxon>
    </lineage>
</organism>
<reference evidence="1 2" key="1">
    <citation type="journal article" date="2017" name="Genome Announc.">
        <title>Draft Genome Sequences of Salinivibrio proteolyticus, Salinivibrio sharmensis, Salinivibrio siamensis, Salinivibrio costicola subsp. alcaliphilus, Salinivibrio costicola subsp. vallismortis, and 29 New Isolates Belonging to the Genus Salinivibrio.</title>
        <authorList>
            <person name="Lopez-Hermoso C."/>
            <person name="de la Haba R.R."/>
            <person name="Sanchez-Porro C."/>
            <person name="Bayliss S.C."/>
            <person name="Feil E.J."/>
            <person name="Ventosa A."/>
        </authorList>
    </citation>
    <scope>NUCLEOTIDE SEQUENCE [LARGE SCALE GENOMIC DNA]</scope>
    <source>
        <strain evidence="1 2">IC202</strain>
    </source>
</reference>
<evidence type="ECO:0000313" key="2">
    <source>
        <dbReference type="Proteomes" id="UP000188726"/>
    </source>
</evidence>
<dbReference type="AlphaFoldDB" id="A0AB36K5Q2"/>